<keyword evidence="3 6" id="KW-0812">Transmembrane</keyword>
<comment type="similarity">
    <text evidence="2">Belongs to the DsbD family.</text>
</comment>
<dbReference type="STRING" id="1121256.SAMN02746089_02032"/>
<feature type="transmembrane region" description="Helical" evidence="6">
    <location>
        <begin position="127"/>
        <end position="150"/>
    </location>
</feature>
<protein>
    <submittedName>
        <fullName evidence="8">Cytochrome c-type biogenesis protein</fullName>
    </submittedName>
</protein>
<feature type="transmembrane region" description="Helical" evidence="6">
    <location>
        <begin position="170"/>
        <end position="188"/>
    </location>
</feature>
<feature type="transmembrane region" description="Helical" evidence="6">
    <location>
        <begin position="200"/>
        <end position="221"/>
    </location>
</feature>
<comment type="subcellular location">
    <subcellularLocation>
        <location evidence="1">Membrane</location>
        <topology evidence="1">Multi-pass membrane protein</topology>
    </subcellularLocation>
</comment>
<reference evidence="8 9" key="1">
    <citation type="submission" date="2016-11" db="EMBL/GenBank/DDBJ databases">
        <authorList>
            <person name="Jaros S."/>
            <person name="Januszkiewicz K."/>
            <person name="Wedrychowicz H."/>
        </authorList>
    </citation>
    <scope>NUCLEOTIDE SEQUENCE [LARGE SCALE GENOMIC DNA]</scope>
    <source>
        <strain evidence="8 9">DSM 17918</strain>
    </source>
</reference>
<evidence type="ECO:0000256" key="6">
    <source>
        <dbReference type="SAM" id="Phobius"/>
    </source>
</evidence>
<dbReference type="RefSeq" id="WP_073344873.1">
    <property type="nucleotide sequence ID" value="NZ_FQVH01000026.1"/>
</dbReference>
<name>A0A1M5C5S5_9THEO</name>
<organism evidence="8 9">
    <name type="scientific">Caldanaerobius fijiensis DSM 17918</name>
    <dbReference type="NCBI Taxonomy" id="1121256"/>
    <lineage>
        <taxon>Bacteria</taxon>
        <taxon>Bacillati</taxon>
        <taxon>Bacillota</taxon>
        <taxon>Clostridia</taxon>
        <taxon>Thermoanaerobacterales</taxon>
        <taxon>Thermoanaerobacteraceae</taxon>
        <taxon>Caldanaerobius</taxon>
    </lineage>
</organism>
<feature type="domain" description="Cytochrome C biogenesis protein transmembrane" evidence="7">
    <location>
        <begin position="6"/>
        <end position="215"/>
    </location>
</feature>
<evidence type="ECO:0000259" key="7">
    <source>
        <dbReference type="Pfam" id="PF02683"/>
    </source>
</evidence>
<feature type="transmembrane region" description="Helical" evidence="6">
    <location>
        <begin position="50"/>
        <end position="71"/>
    </location>
</feature>
<dbReference type="InterPro" id="IPR051790">
    <property type="entry name" value="Cytochrome_c-biogenesis_DsbD"/>
</dbReference>
<evidence type="ECO:0000256" key="1">
    <source>
        <dbReference type="ARBA" id="ARBA00004141"/>
    </source>
</evidence>
<feature type="transmembrane region" description="Helical" evidence="6">
    <location>
        <begin position="83"/>
        <end position="106"/>
    </location>
</feature>
<gene>
    <name evidence="8" type="ORF">SAMN02746089_02032</name>
</gene>
<dbReference type="OrthoDB" id="9809733at2"/>
<dbReference type="GO" id="GO:0017004">
    <property type="term" value="P:cytochrome complex assembly"/>
    <property type="evidence" value="ECO:0007669"/>
    <property type="project" value="InterPro"/>
</dbReference>
<dbReference type="EMBL" id="FQVH01000026">
    <property type="protein sequence ID" value="SHF50030.1"/>
    <property type="molecule type" value="Genomic_DNA"/>
</dbReference>
<keyword evidence="5 6" id="KW-0472">Membrane</keyword>
<sequence>MSYALPFIAGVASFLSPCIIPMISVYFSLITGMSIKDLKDVEFHRTMRKFILINTFVFVLAFTIVFTLVGGLSGTIGKWLSSYISVMNVIGGILIIAMGLNLIGLINLNFSFLSKYSAHDIKTSSRYLTTFLIGLFFAIVCSHCIGPVLYSMLIYTATTGSTLIGMKTMFLFSIGLAVPYLLVGYYMPEAINVIKKAKKYQNIISAILGTFLIFLGFLTIFGKIQDLTAFLSRLLPFKLPLGM</sequence>
<dbReference type="PANTHER" id="PTHR31272">
    <property type="entry name" value="CYTOCHROME C-TYPE BIOGENESIS PROTEIN HI_1454-RELATED"/>
    <property type="match status" value="1"/>
</dbReference>
<dbReference type="PANTHER" id="PTHR31272:SF9">
    <property type="entry name" value="BLL1027 PROTEIN"/>
    <property type="match status" value="1"/>
</dbReference>
<keyword evidence="9" id="KW-1185">Reference proteome</keyword>
<dbReference type="Proteomes" id="UP000184088">
    <property type="component" value="Unassembled WGS sequence"/>
</dbReference>
<evidence type="ECO:0000256" key="5">
    <source>
        <dbReference type="ARBA" id="ARBA00023136"/>
    </source>
</evidence>
<keyword evidence="4 6" id="KW-1133">Transmembrane helix</keyword>
<evidence type="ECO:0000256" key="3">
    <source>
        <dbReference type="ARBA" id="ARBA00022692"/>
    </source>
</evidence>
<dbReference type="AlphaFoldDB" id="A0A1M5C5S5"/>
<dbReference type="InterPro" id="IPR003834">
    <property type="entry name" value="Cyt_c_assmbl_TM_dom"/>
</dbReference>
<dbReference type="Pfam" id="PF02683">
    <property type="entry name" value="DsbD_TM"/>
    <property type="match status" value="1"/>
</dbReference>
<evidence type="ECO:0000256" key="4">
    <source>
        <dbReference type="ARBA" id="ARBA00022989"/>
    </source>
</evidence>
<evidence type="ECO:0000313" key="9">
    <source>
        <dbReference type="Proteomes" id="UP000184088"/>
    </source>
</evidence>
<dbReference type="GO" id="GO:0016020">
    <property type="term" value="C:membrane"/>
    <property type="evidence" value="ECO:0007669"/>
    <property type="project" value="UniProtKB-SubCell"/>
</dbReference>
<evidence type="ECO:0000313" key="8">
    <source>
        <dbReference type="EMBL" id="SHF50030.1"/>
    </source>
</evidence>
<feature type="transmembrane region" description="Helical" evidence="6">
    <location>
        <begin position="6"/>
        <end position="29"/>
    </location>
</feature>
<proteinExistence type="inferred from homology"/>
<accession>A0A1M5C5S5</accession>
<evidence type="ECO:0000256" key="2">
    <source>
        <dbReference type="ARBA" id="ARBA00006143"/>
    </source>
</evidence>